<gene>
    <name evidence="2" type="ORF">BON30_01330</name>
</gene>
<dbReference type="Proteomes" id="UP000182229">
    <property type="component" value="Unassembled WGS sequence"/>
</dbReference>
<dbReference type="PANTHER" id="PTHR34310:SF5">
    <property type="entry name" value="DUF427 DOMAIN PROTEIN (AFU_ORTHOLOGUE AFUA_3G02220)"/>
    <property type="match status" value="1"/>
</dbReference>
<dbReference type="EMBL" id="MPIN01000001">
    <property type="protein sequence ID" value="OJH41906.1"/>
    <property type="molecule type" value="Genomic_DNA"/>
</dbReference>
<dbReference type="InterPro" id="IPR007361">
    <property type="entry name" value="DUF427"/>
</dbReference>
<accession>A0A1L9BI78</accession>
<keyword evidence="3" id="KW-1185">Reference proteome</keyword>
<evidence type="ECO:0000259" key="1">
    <source>
        <dbReference type="Pfam" id="PF04248"/>
    </source>
</evidence>
<sequence length="100" mass="11216">MVRAMWNGQVLAESATYEVVEGNVYFPREAVKREVLQDSGTHTTCPWKGVASYFDVVVDGKVNKDAAWYYPEPKDAARNIRGHVAFWKGVQVERQAPGQG</sequence>
<dbReference type="PANTHER" id="PTHR34310">
    <property type="entry name" value="DUF427 DOMAIN PROTEIN (AFU_ORTHOLOGUE AFUA_3G02220)"/>
    <property type="match status" value="1"/>
</dbReference>
<comment type="caution">
    <text evidence="2">The sequence shown here is derived from an EMBL/GenBank/DDBJ whole genome shotgun (WGS) entry which is preliminary data.</text>
</comment>
<name>A0A1L9BI78_9BACT</name>
<dbReference type="RefSeq" id="WP_071895998.1">
    <property type="nucleotide sequence ID" value="NZ_MPIN01000001.1"/>
</dbReference>
<reference evidence="3" key="1">
    <citation type="submission" date="2016-11" db="EMBL/GenBank/DDBJ databases">
        <authorList>
            <person name="Shukria A."/>
            <person name="Stevens D.C."/>
        </authorList>
    </citation>
    <scope>NUCLEOTIDE SEQUENCE [LARGE SCALE GENOMIC DNA]</scope>
    <source>
        <strain evidence="3">Cbfe23</strain>
    </source>
</reference>
<dbReference type="STRING" id="83449.BON30_01330"/>
<evidence type="ECO:0000313" key="3">
    <source>
        <dbReference type="Proteomes" id="UP000182229"/>
    </source>
</evidence>
<feature type="domain" description="DUF427" evidence="1">
    <location>
        <begin position="2"/>
        <end position="88"/>
    </location>
</feature>
<dbReference type="Pfam" id="PF04248">
    <property type="entry name" value="NTP_transf_9"/>
    <property type="match status" value="1"/>
</dbReference>
<organism evidence="2 3">
    <name type="scientific">Cystobacter ferrugineus</name>
    <dbReference type="NCBI Taxonomy" id="83449"/>
    <lineage>
        <taxon>Bacteria</taxon>
        <taxon>Pseudomonadati</taxon>
        <taxon>Myxococcota</taxon>
        <taxon>Myxococcia</taxon>
        <taxon>Myxococcales</taxon>
        <taxon>Cystobacterineae</taxon>
        <taxon>Archangiaceae</taxon>
        <taxon>Cystobacter</taxon>
    </lineage>
</organism>
<dbReference type="OrthoDB" id="4565346at2"/>
<dbReference type="AlphaFoldDB" id="A0A1L9BI78"/>
<evidence type="ECO:0000313" key="2">
    <source>
        <dbReference type="EMBL" id="OJH41906.1"/>
    </source>
</evidence>
<dbReference type="Gene3D" id="2.170.150.40">
    <property type="entry name" value="Domain of unknown function (DUF427)"/>
    <property type="match status" value="1"/>
</dbReference>
<proteinExistence type="predicted"/>
<protein>
    <recommendedName>
        <fullName evidence="1">DUF427 domain-containing protein</fullName>
    </recommendedName>
</protein>
<reference evidence="2 3" key="2">
    <citation type="submission" date="2016-12" db="EMBL/GenBank/DDBJ databases">
        <title>Draft Genome Sequence of Cystobacter ferrugineus Strain Cbfe23.</title>
        <authorList>
            <person name="Akbar S."/>
            <person name="Dowd S.E."/>
            <person name="Stevens D.C."/>
        </authorList>
    </citation>
    <scope>NUCLEOTIDE SEQUENCE [LARGE SCALE GENOMIC DNA]</scope>
    <source>
        <strain evidence="2 3">Cbfe23</strain>
    </source>
</reference>
<dbReference type="InterPro" id="IPR038694">
    <property type="entry name" value="DUF427_sf"/>
</dbReference>